<protein>
    <submittedName>
        <fullName evidence="1">Uncharacterized protein</fullName>
    </submittedName>
</protein>
<name>A0A238HH54_9NEIS</name>
<proteinExistence type="predicted"/>
<gene>
    <name evidence="1" type="ORF">KEBURONENSIS_00367</name>
    <name evidence="2" type="ORF">KEBURONENSIS_01509</name>
</gene>
<dbReference type="Proteomes" id="UP000215450">
    <property type="component" value="Unassembled WGS sequence"/>
</dbReference>
<evidence type="ECO:0000313" key="2">
    <source>
        <dbReference type="EMBL" id="SNB72965.1"/>
    </source>
</evidence>
<reference evidence="3" key="2">
    <citation type="submission" date="2017-06" db="EMBL/GenBank/DDBJ databases">
        <authorList>
            <person name="Laurent S."/>
        </authorList>
    </citation>
    <scope>NUCLEOTIDE SEQUENCE [LARGE SCALE GENOMIC DNA]</scope>
</reference>
<accession>A0A238HH54</accession>
<reference evidence="2" key="3">
    <citation type="submission" date="2017-06" db="EMBL/GenBank/DDBJ databases">
        <authorList>
            <person name="Kim H.J."/>
            <person name="Triplett B.A."/>
        </authorList>
    </citation>
    <scope>NUCLEOTIDE SEQUENCE [LARGE SCALE GENOMIC DNA]</scope>
    <source>
        <strain evidence="2">Kingella_eburonensis</strain>
    </source>
</reference>
<evidence type="ECO:0000313" key="3">
    <source>
        <dbReference type="Proteomes" id="UP000215450"/>
    </source>
</evidence>
<dbReference type="EMBL" id="FXUV01000041">
    <property type="protein sequence ID" value="SMQ12998.1"/>
    <property type="molecule type" value="Genomic_DNA"/>
</dbReference>
<organism evidence="1">
    <name type="scientific">Kingella negevensis</name>
    <dbReference type="NCBI Taxonomy" id="1522312"/>
    <lineage>
        <taxon>Bacteria</taxon>
        <taxon>Pseudomonadati</taxon>
        <taxon>Pseudomonadota</taxon>
        <taxon>Betaproteobacteria</taxon>
        <taxon>Neisseriales</taxon>
        <taxon>Neisseriaceae</taxon>
        <taxon>Kingella</taxon>
    </lineage>
</organism>
<evidence type="ECO:0000313" key="1">
    <source>
        <dbReference type="EMBL" id="SMQ12998.1"/>
    </source>
</evidence>
<dbReference type="AlphaFoldDB" id="A0A238HH54"/>
<sequence length="76" mass="8543">MLPAPTKYLCQTGGDVAKAACFAVIATKPDAFSRFHVTRCEWLYPHFLHKNFTNLKYLVDSFSGCLKGYLMGKPII</sequence>
<reference evidence="1" key="1">
    <citation type="submission" date="2017-05" db="EMBL/GenBank/DDBJ databases">
        <authorList>
            <person name="Song R."/>
            <person name="Chenine A.L."/>
            <person name="Ruprecht R.M."/>
        </authorList>
    </citation>
    <scope>NUCLEOTIDE SEQUENCE</scope>
    <source>
        <strain evidence="1">Kingella_eburonensis</strain>
    </source>
</reference>
<dbReference type="EMBL" id="FXUV02000031">
    <property type="protein sequence ID" value="SNB72965.1"/>
    <property type="molecule type" value="Genomic_DNA"/>
</dbReference>
<keyword evidence="3" id="KW-1185">Reference proteome</keyword>